<sequence length="400" mass="44368">MLSDGHGSTSSPRGAKRPKFRMGLYHRESLPLKLGNFYGKWIAVEVRPGAPHWIPYLSPILLCLFPLQYDILPAGESLPSYVLCQDGIYVSTTMPVKQPSRLLSAVRALSPARAPVPSAVAAPISAPSRARAPTVAPALVPTLSKMTVQMTRSGETGIVSFNGQRWAGEPRFPGGVDRRRVGDVTWEPLENVNDCAAMDEYLGHCDVDDPGPIRLPKRKHLISTVTLKATNERTCLAPLISPEHIPYACLWGPKRGDSGRAKGLRAWEVSRAWPAIISLSGPGYLPTSSDHRTLRNHEHARLVRIGNRDRISGHRQPKSKRDHLAYRRERRGEKNVMHHAWGTTGTPHWHDWEGSWVTQPVVEEDYSDMGQVPQPRINLLTKASSEGPKHRSHAYGVPSK</sequence>
<protein>
    <submittedName>
        <fullName evidence="2">Uncharacterized protein</fullName>
    </submittedName>
</protein>
<reference evidence="2" key="1">
    <citation type="submission" date="2023-03" db="EMBL/GenBank/DDBJ databases">
        <title>Massive genome expansion in bonnet fungi (Mycena s.s.) driven by repeated elements and novel gene families across ecological guilds.</title>
        <authorList>
            <consortium name="Lawrence Berkeley National Laboratory"/>
            <person name="Harder C.B."/>
            <person name="Miyauchi S."/>
            <person name="Viragh M."/>
            <person name="Kuo A."/>
            <person name="Thoen E."/>
            <person name="Andreopoulos B."/>
            <person name="Lu D."/>
            <person name="Skrede I."/>
            <person name="Drula E."/>
            <person name="Henrissat B."/>
            <person name="Morin E."/>
            <person name="Kohler A."/>
            <person name="Barry K."/>
            <person name="LaButti K."/>
            <person name="Morin E."/>
            <person name="Salamov A."/>
            <person name="Lipzen A."/>
            <person name="Mereny Z."/>
            <person name="Hegedus B."/>
            <person name="Baldrian P."/>
            <person name="Stursova M."/>
            <person name="Weitz H."/>
            <person name="Taylor A."/>
            <person name="Grigoriev I.V."/>
            <person name="Nagy L.G."/>
            <person name="Martin F."/>
            <person name="Kauserud H."/>
        </authorList>
    </citation>
    <scope>NUCLEOTIDE SEQUENCE</scope>
    <source>
        <strain evidence="2">9144</strain>
    </source>
</reference>
<proteinExistence type="predicted"/>
<dbReference type="Proteomes" id="UP001219525">
    <property type="component" value="Unassembled WGS sequence"/>
</dbReference>
<comment type="caution">
    <text evidence="2">The sequence shown here is derived from an EMBL/GenBank/DDBJ whole genome shotgun (WGS) entry which is preliminary data.</text>
</comment>
<feature type="region of interest" description="Disordered" evidence="1">
    <location>
        <begin position="380"/>
        <end position="400"/>
    </location>
</feature>
<name>A0AAD6VNQ0_9AGAR</name>
<keyword evidence="3" id="KW-1185">Reference proteome</keyword>
<gene>
    <name evidence="2" type="ORF">GGX14DRAFT_390227</name>
</gene>
<evidence type="ECO:0000256" key="1">
    <source>
        <dbReference type="SAM" id="MobiDB-lite"/>
    </source>
</evidence>
<accession>A0AAD6VNQ0</accession>
<dbReference type="EMBL" id="JARJCW010000012">
    <property type="protein sequence ID" value="KAJ7218457.1"/>
    <property type="molecule type" value="Genomic_DNA"/>
</dbReference>
<evidence type="ECO:0000313" key="2">
    <source>
        <dbReference type="EMBL" id="KAJ7218457.1"/>
    </source>
</evidence>
<organism evidence="2 3">
    <name type="scientific">Mycena pura</name>
    <dbReference type="NCBI Taxonomy" id="153505"/>
    <lineage>
        <taxon>Eukaryota</taxon>
        <taxon>Fungi</taxon>
        <taxon>Dikarya</taxon>
        <taxon>Basidiomycota</taxon>
        <taxon>Agaricomycotina</taxon>
        <taxon>Agaricomycetes</taxon>
        <taxon>Agaricomycetidae</taxon>
        <taxon>Agaricales</taxon>
        <taxon>Marasmiineae</taxon>
        <taxon>Mycenaceae</taxon>
        <taxon>Mycena</taxon>
    </lineage>
</organism>
<dbReference type="AlphaFoldDB" id="A0AAD6VNQ0"/>
<evidence type="ECO:0000313" key="3">
    <source>
        <dbReference type="Proteomes" id="UP001219525"/>
    </source>
</evidence>